<keyword evidence="5" id="KW-0472">Membrane</keyword>
<evidence type="ECO:0000256" key="6">
    <source>
        <dbReference type="ARBA" id="ARBA00023288"/>
    </source>
</evidence>
<keyword evidence="3" id="KW-1003">Cell membrane</keyword>
<dbReference type="InterPro" id="IPR006311">
    <property type="entry name" value="TAT_signal"/>
</dbReference>
<dbReference type="Pfam" id="PF02608">
    <property type="entry name" value="Bmp"/>
    <property type="match status" value="1"/>
</dbReference>
<dbReference type="InterPro" id="IPR003760">
    <property type="entry name" value="PnrA-like"/>
</dbReference>
<dbReference type="GO" id="GO:0005886">
    <property type="term" value="C:plasma membrane"/>
    <property type="evidence" value="ECO:0007669"/>
    <property type="project" value="UniProtKB-SubCell"/>
</dbReference>
<dbReference type="SUPFAM" id="SSF53822">
    <property type="entry name" value="Periplasmic binding protein-like I"/>
    <property type="match status" value="1"/>
</dbReference>
<dbReference type="Proteomes" id="UP000273119">
    <property type="component" value="Unassembled WGS sequence"/>
</dbReference>
<keyword evidence="10" id="KW-1185">Reference proteome</keyword>
<evidence type="ECO:0000259" key="8">
    <source>
        <dbReference type="Pfam" id="PF02608"/>
    </source>
</evidence>
<accession>A0A496PK40</accession>
<keyword evidence="6" id="KW-0449">Lipoprotein</keyword>
<dbReference type="CDD" id="cd06354">
    <property type="entry name" value="PBP1_PrnA-like"/>
    <property type="match status" value="1"/>
</dbReference>
<evidence type="ECO:0000256" key="3">
    <source>
        <dbReference type="ARBA" id="ARBA00022475"/>
    </source>
</evidence>
<protein>
    <submittedName>
        <fullName evidence="9">BMP family ABC transporter substrate-binding protein</fullName>
    </submittedName>
</protein>
<evidence type="ECO:0000256" key="4">
    <source>
        <dbReference type="ARBA" id="ARBA00022729"/>
    </source>
</evidence>
<comment type="subcellular location">
    <subcellularLocation>
        <location evidence="1">Cell membrane</location>
        <topology evidence="1">Lipid-anchor</topology>
    </subcellularLocation>
</comment>
<evidence type="ECO:0000256" key="7">
    <source>
        <dbReference type="SAM" id="SignalP"/>
    </source>
</evidence>
<feature type="chain" id="PRO_5038458369" evidence="7">
    <location>
        <begin position="23"/>
        <end position="359"/>
    </location>
</feature>
<dbReference type="RefSeq" id="WP_121484898.1">
    <property type="nucleotide sequence ID" value="NZ_QQXL01000003.1"/>
</dbReference>
<evidence type="ECO:0000313" key="10">
    <source>
        <dbReference type="Proteomes" id="UP000273119"/>
    </source>
</evidence>
<dbReference type="AlphaFoldDB" id="A0A496PK40"/>
<feature type="domain" description="ABC transporter substrate-binding protein PnrA-like" evidence="8">
    <location>
        <begin position="47"/>
        <end position="358"/>
    </location>
</feature>
<dbReference type="EMBL" id="QQXL01000003">
    <property type="protein sequence ID" value="RKW70872.1"/>
    <property type="molecule type" value="Genomic_DNA"/>
</dbReference>
<reference evidence="9 10" key="1">
    <citation type="submission" date="2018-07" db="EMBL/GenBank/DDBJ databases">
        <title>Arthrobacter sp. nov., isolated from raw cow's milk with high bacterial count.</title>
        <authorList>
            <person name="Hahne J."/>
            <person name="Isele D."/>
            <person name="Lipski A."/>
        </authorList>
    </citation>
    <scope>NUCLEOTIDE SEQUENCE [LARGE SCALE GENOMIC DNA]</scope>
    <source>
        <strain evidence="9 10">JZ R-183</strain>
    </source>
</reference>
<evidence type="ECO:0000256" key="2">
    <source>
        <dbReference type="ARBA" id="ARBA00008610"/>
    </source>
</evidence>
<keyword evidence="4 7" id="KW-0732">Signal</keyword>
<dbReference type="Gene3D" id="3.40.50.2300">
    <property type="match status" value="2"/>
</dbReference>
<feature type="signal peptide" evidence="7">
    <location>
        <begin position="1"/>
        <end position="22"/>
    </location>
</feature>
<gene>
    <name evidence="9" type="ORF">DWQ67_05545</name>
</gene>
<proteinExistence type="inferred from homology"/>
<dbReference type="InterPro" id="IPR028082">
    <property type="entry name" value="Peripla_BP_I"/>
</dbReference>
<comment type="caution">
    <text evidence="9">The sequence shown here is derived from an EMBL/GenBank/DDBJ whole genome shotgun (WGS) entry which is preliminary data.</text>
</comment>
<evidence type="ECO:0000256" key="5">
    <source>
        <dbReference type="ARBA" id="ARBA00023136"/>
    </source>
</evidence>
<evidence type="ECO:0000256" key="1">
    <source>
        <dbReference type="ARBA" id="ARBA00004193"/>
    </source>
</evidence>
<dbReference type="PROSITE" id="PS51318">
    <property type="entry name" value="TAT"/>
    <property type="match status" value="1"/>
</dbReference>
<dbReference type="InterPro" id="IPR050957">
    <property type="entry name" value="BMP_lipoprotein"/>
</dbReference>
<sequence length="359" mass="37246">MKNSRRVMAAAAVLGAGALALASCGAAPEESGKSGDAAAKDFLGCIVSDSGGFDDQSFNQSSYEGLKKAEHDFGIKVKQAESKANSDFSTNLNGMVSAKCDLTFSVGFLLADATKAAATANPDVNFAIVDDSSITLPNVKSLTYDTSQAAYLAGYVAAAQSKTGTVATFGGMKIPTVTIFMEGFAEGVAKYNTDKGKTVKLLGWDSAKQDGTFTGDFEKQDKGKTVTQNFLDQGADVVMPVAGPVGKGAAAAVKETKAGGKDVALVWVDSDGYESASQYKDLMLTSVVKAMGTSVEDVTKEAKDGKFDGKAYVGTLANGGVSIAPFHDFDSKVSAETKSEVDALKQQIIDGKIKVEAKK</sequence>
<dbReference type="PANTHER" id="PTHR34296:SF2">
    <property type="entry name" value="ABC TRANSPORTER GUANOSINE-BINDING PROTEIN NUPN"/>
    <property type="match status" value="1"/>
</dbReference>
<comment type="similarity">
    <text evidence="2">Belongs to the BMP lipoprotein family.</text>
</comment>
<organism evidence="9 10">
    <name type="scientific">Galactobacter caseinivorans</name>
    <dbReference type="NCBI Taxonomy" id="2676123"/>
    <lineage>
        <taxon>Bacteria</taxon>
        <taxon>Bacillati</taxon>
        <taxon>Actinomycetota</taxon>
        <taxon>Actinomycetes</taxon>
        <taxon>Micrococcales</taxon>
        <taxon>Micrococcaceae</taxon>
        <taxon>Galactobacter</taxon>
    </lineage>
</organism>
<evidence type="ECO:0000313" key="9">
    <source>
        <dbReference type="EMBL" id="RKW70872.1"/>
    </source>
</evidence>
<dbReference type="PROSITE" id="PS51257">
    <property type="entry name" value="PROKAR_LIPOPROTEIN"/>
    <property type="match status" value="1"/>
</dbReference>
<name>A0A496PK40_9MICC</name>
<dbReference type="PANTHER" id="PTHR34296">
    <property type="entry name" value="TRANSCRIPTIONAL ACTIVATOR PROTEIN MED"/>
    <property type="match status" value="1"/>
</dbReference>